<feature type="transmembrane region" description="Helical" evidence="8">
    <location>
        <begin position="100"/>
        <end position="128"/>
    </location>
</feature>
<comment type="similarity">
    <text evidence="2 8">Belongs to the ABC-2 integral membrane protein family.</text>
</comment>
<comment type="subcellular location">
    <subcellularLocation>
        <location evidence="1 8">Cell membrane</location>
        <topology evidence="1 8">Multi-pass membrane protein</topology>
    </subcellularLocation>
</comment>
<evidence type="ECO:0000259" key="9">
    <source>
        <dbReference type="PROSITE" id="PS51012"/>
    </source>
</evidence>
<evidence type="ECO:0000256" key="6">
    <source>
        <dbReference type="ARBA" id="ARBA00022989"/>
    </source>
</evidence>
<dbReference type="PANTHER" id="PTHR30413:SF10">
    <property type="entry name" value="CAPSULE POLYSACCHARIDE EXPORT INNER-MEMBRANE PROTEIN CTRC"/>
    <property type="match status" value="1"/>
</dbReference>
<feature type="transmembrane region" description="Helical" evidence="8">
    <location>
        <begin position="63"/>
        <end position="79"/>
    </location>
</feature>
<dbReference type="Pfam" id="PF01061">
    <property type="entry name" value="ABC2_membrane"/>
    <property type="match status" value="1"/>
</dbReference>
<sequence length="262" mass="31120">MSLVKELYRNRDLILNLSKNDFKTKYAGSYLGIFWAFVQPVVIVLIYWFVFQVGFKAAPVKDFPFILWLIAGIVPWFFFQEALINSTNSLLEYSYLVKKVVFKISILPLVKIISALYVHIFFICFALASYCIYGIYPNIYIIQILYYSFCTMFLALGISYITASIIPFFKDLSQIISIFLQIGMWATPIMWSYNIMPTKYQWFLKLNPMYYIVEGYRDTLVNNVWFWERYNQTLYFWTISIIIFFVGIILFKKLKPHFSDVL</sequence>
<evidence type="ECO:0000256" key="3">
    <source>
        <dbReference type="ARBA" id="ARBA00022448"/>
    </source>
</evidence>
<protein>
    <recommendedName>
        <fullName evidence="8">Transport permease protein</fullName>
    </recommendedName>
</protein>
<evidence type="ECO:0000256" key="8">
    <source>
        <dbReference type="RuleBase" id="RU361157"/>
    </source>
</evidence>
<keyword evidence="5 8" id="KW-0812">Transmembrane</keyword>
<dbReference type="GO" id="GO:0140359">
    <property type="term" value="F:ABC-type transporter activity"/>
    <property type="evidence" value="ECO:0007669"/>
    <property type="project" value="InterPro"/>
</dbReference>
<dbReference type="InterPro" id="IPR013525">
    <property type="entry name" value="ABC2_TM"/>
</dbReference>
<reference evidence="10" key="2">
    <citation type="submission" date="2012-08" db="EMBL/GenBank/DDBJ databases">
        <authorList>
            <person name="Batty E."/>
        </authorList>
    </citation>
    <scope>NUCLEOTIDE SEQUENCE</scope>
    <source>
        <strain evidence="10">Ox1523</strain>
    </source>
</reference>
<proteinExistence type="inferred from homology"/>
<feature type="transmembrane region" description="Helical" evidence="8">
    <location>
        <begin position="175"/>
        <end position="196"/>
    </location>
</feature>
<evidence type="ECO:0000256" key="4">
    <source>
        <dbReference type="ARBA" id="ARBA00022475"/>
    </source>
</evidence>
<dbReference type="EMBL" id="HE980331">
    <property type="protein sequence ID" value="CCK73629.1"/>
    <property type="molecule type" value="Genomic_DNA"/>
</dbReference>
<evidence type="ECO:0000256" key="7">
    <source>
        <dbReference type="ARBA" id="ARBA00023136"/>
    </source>
</evidence>
<accession>J7RET8</accession>
<name>J7RET8_CLODI</name>
<dbReference type="PROSITE" id="PS51012">
    <property type="entry name" value="ABC_TM2"/>
    <property type="match status" value="1"/>
</dbReference>
<dbReference type="PANTHER" id="PTHR30413">
    <property type="entry name" value="INNER MEMBRANE TRANSPORT PERMEASE"/>
    <property type="match status" value="1"/>
</dbReference>
<dbReference type="AlphaFoldDB" id="J7RET8"/>
<evidence type="ECO:0000256" key="5">
    <source>
        <dbReference type="ARBA" id="ARBA00022692"/>
    </source>
</evidence>
<evidence type="ECO:0000256" key="2">
    <source>
        <dbReference type="ARBA" id="ARBA00007783"/>
    </source>
</evidence>
<feature type="domain" description="ABC transmembrane type-2" evidence="9">
    <location>
        <begin position="31"/>
        <end position="254"/>
    </location>
</feature>
<keyword evidence="4 8" id="KW-1003">Cell membrane</keyword>
<feature type="transmembrane region" description="Helical" evidence="8">
    <location>
        <begin position="234"/>
        <end position="251"/>
    </location>
</feature>
<keyword evidence="7 8" id="KW-0472">Membrane</keyword>
<dbReference type="GO" id="GO:0015920">
    <property type="term" value="P:lipopolysaccharide transport"/>
    <property type="evidence" value="ECO:0007669"/>
    <property type="project" value="TreeGrafter"/>
</dbReference>
<reference evidence="10" key="1">
    <citation type="submission" date="2012-08" db="EMBL/GenBank/DDBJ databases">
        <title>Recombinational switching of the Clostridium difficile S-layer and a novel glycosylation gene cluster revealed by large scale whole genome sequencing.</title>
        <authorList>
            <person name="Dingle K.E."/>
            <person name="Didelot X."/>
            <person name="Ansari M.A."/>
            <person name="Eyre D.W."/>
            <person name="Vaughan A."/>
            <person name="Griffiths D."/>
            <person name="Ip C.L.C."/>
            <person name="Batty E.M."/>
            <person name="Bowden R."/>
            <person name="Jolley K.A."/>
            <person name="Hood D.W."/>
            <person name="Fawley W.N."/>
            <person name="Walker A.S."/>
            <person name="Peto T.E."/>
            <person name="Wilcox M.H."/>
            <person name="Crook D.W."/>
        </authorList>
    </citation>
    <scope>NUCLEOTIDE SEQUENCE</scope>
    <source>
        <strain evidence="10">Ox1523</strain>
    </source>
</reference>
<dbReference type="InterPro" id="IPR047817">
    <property type="entry name" value="ABC2_TM_bact-type"/>
</dbReference>
<dbReference type="GO" id="GO:0005886">
    <property type="term" value="C:plasma membrane"/>
    <property type="evidence" value="ECO:0007669"/>
    <property type="project" value="UniProtKB-SubCell"/>
</dbReference>
<keyword evidence="3 8" id="KW-0813">Transport</keyword>
<evidence type="ECO:0000313" key="10">
    <source>
        <dbReference type="EMBL" id="CCK73629.1"/>
    </source>
</evidence>
<keyword evidence="6 8" id="KW-1133">Transmembrane helix</keyword>
<evidence type="ECO:0000256" key="1">
    <source>
        <dbReference type="ARBA" id="ARBA00004651"/>
    </source>
</evidence>
<feature type="transmembrane region" description="Helical" evidence="8">
    <location>
        <begin position="140"/>
        <end position="163"/>
    </location>
</feature>
<feature type="transmembrane region" description="Helical" evidence="8">
    <location>
        <begin position="29"/>
        <end position="51"/>
    </location>
</feature>
<dbReference type="RefSeq" id="WP_021359977.1">
    <property type="nucleotide sequence ID" value="NZ_BIQV01000002.1"/>
</dbReference>
<gene>
    <name evidence="10" type="primary">wzm</name>
</gene>
<organism evidence="10">
    <name type="scientific">Clostridioides difficile</name>
    <name type="common">Peptoclostridium difficile</name>
    <dbReference type="NCBI Taxonomy" id="1496"/>
    <lineage>
        <taxon>Bacteria</taxon>
        <taxon>Bacillati</taxon>
        <taxon>Bacillota</taxon>
        <taxon>Clostridia</taxon>
        <taxon>Peptostreptococcales</taxon>
        <taxon>Peptostreptococcaceae</taxon>
        <taxon>Clostridioides</taxon>
    </lineage>
</organism>